<gene>
    <name evidence="3" type="ORF">GCM10022414_22470</name>
</gene>
<dbReference type="InterPro" id="IPR013740">
    <property type="entry name" value="Redoxin"/>
</dbReference>
<feature type="domain" description="Thioredoxin" evidence="2">
    <location>
        <begin position="17"/>
        <end position="146"/>
    </location>
</feature>
<accession>A0ABP7WUS6</accession>
<dbReference type="Pfam" id="PF08534">
    <property type="entry name" value="Redoxin"/>
    <property type="match status" value="1"/>
</dbReference>
<evidence type="ECO:0000313" key="3">
    <source>
        <dbReference type="EMBL" id="GAA4097274.1"/>
    </source>
</evidence>
<evidence type="ECO:0000256" key="1">
    <source>
        <dbReference type="SAM" id="SignalP"/>
    </source>
</evidence>
<dbReference type="Gene3D" id="3.40.30.10">
    <property type="entry name" value="Glutaredoxin"/>
    <property type="match status" value="1"/>
</dbReference>
<protein>
    <submittedName>
        <fullName evidence="3">TlpA disulfide reductase family protein</fullName>
    </submittedName>
</protein>
<organism evidence="3 4">
    <name type="scientific">Zhongshania borealis</name>
    <dbReference type="NCBI Taxonomy" id="889488"/>
    <lineage>
        <taxon>Bacteria</taxon>
        <taxon>Pseudomonadati</taxon>
        <taxon>Pseudomonadota</taxon>
        <taxon>Gammaproteobacteria</taxon>
        <taxon>Cellvibrionales</taxon>
        <taxon>Spongiibacteraceae</taxon>
        <taxon>Zhongshania</taxon>
    </lineage>
</organism>
<dbReference type="CDD" id="cd02966">
    <property type="entry name" value="TlpA_like_family"/>
    <property type="match status" value="1"/>
</dbReference>
<dbReference type="InterPro" id="IPR036249">
    <property type="entry name" value="Thioredoxin-like_sf"/>
</dbReference>
<dbReference type="PRINTS" id="PR00421">
    <property type="entry name" value="THIOREDOXIN"/>
</dbReference>
<feature type="signal peptide" evidence="1">
    <location>
        <begin position="1"/>
        <end position="22"/>
    </location>
</feature>
<keyword evidence="4" id="KW-1185">Reference proteome</keyword>
<evidence type="ECO:0000313" key="4">
    <source>
        <dbReference type="Proteomes" id="UP001500392"/>
    </source>
</evidence>
<reference evidence="4" key="1">
    <citation type="journal article" date="2019" name="Int. J. Syst. Evol. Microbiol.">
        <title>The Global Catalogue of Microorganisms (GCM) 10K type strain sequencing project: providing services to taxonomists for standard genome sequencing and annotation.</title>
        <authorList>
            <consortium name="The Broad Institute Genomics Platform"/>
            <consortium name="The Broad Institute Genome Sequencing Center for Infectious Disease"/>
            <person name="Wu L."/>
            <person name="Ma J."/>
        </authorList>
    </citation>
    <scope>NUCLEOTIDE SEQUENCE [LARGE SCALE GENOMIC DNA]</scope>
    <source>
        <strain evidence="4">JCM 17304</strain>
    </source>
</reference>
<dbReference type="PROSITE" id="PS51352">
    <property type="entry name" value="THIOREDOXIN_2"/>
    <property type="match status" value="1"/>
</dbReference>
<evidence type="ECO:0000259" key="2">
    <source>
        <dbReference type="PROSITE" id="PS51352"/>
    </source>
</evidence>
<dbReference type="EMBL" id="BAABDM010000003">
    <property type="protein sequence ID" value="GAA4097274.1"/>
    <property type="molecule type" value="Genomic_DNA"/>
</dbReference>
<dbReference type="RefSeq" id="WP_344935896.1">
    <property type="nucleotide sequence ID" value="NZ_BAABDM010000003.1"/>
</dbReference>
<name>A0ABP7WUS6_9GAMM</name>
<keyword evidence="1" id="KW-0732">Signal</keyword>
<feature type="chain" id="PRO_5045321711" evidence="1">
    <location>
        <begin position="23"/>
        <end position="149"/>
    </location>
</feature>
<dbReference type="InterPro" id="IPR013766">
    <property type="entry name" value="Thioredoxin_domain"/>
</dbReference>
<comment type="caution">
    <text evidence="3">The sequence shown here is derived from an EMBL/GenBank/DDBJ whole genome shotgun (WGS) entry which is preliminary data.</text>
</comment>
<proteinExistence type="predicted"/>
<dbReference type="InterPro" id="IPR050553">
    <property type="entry name" value="Thioredoxin_ResA/DsbE_sf"/>
</dbReference>
<dbReference type="PANTHER" id="PTHR42852:SF18">
    <property type="entry name" value="CHROMOSOME UNDETERMINED SCAFFOLD_47, WHOLE GENOME SHOTGUN SEQUENCE"/>
    <property type="match status" value="1"/>
</dbReference>
<sequence>MKVMIKRLCSGLLFIASTWAQAAPEFAIDDYRGKVVYVDFWASWCGPCRASFPFMNDLVKEYGDSLAVVTINLDESRDDADQFLTEFPANFAVIYDPDGGLAKQYGVRGMPNSFLFNQSGQLVHRHDGFTAKDPQTIREQINNTLGKAK</sequence>
<dbReference type="PANTHER" id="PTHR42852">
    <property type="entry name" value="THIOL:DISULFIDE INTERCHANGE PROTEIN DSBE"/>
    <property type="match status" value="1"/>
</dbReference>
<dbReference type="SUPFAM" id="SSF52833">
    <property type="entry name" value="Thioredoxin-like"/>
    <property type="match status" value="1"/>
</dbReference>
<dbReference type="Proteomes" id="UP001500392">
    <property type="component" value="Unassembled WGS sequence"/>
</dbReference>